<dbReference type="PANTHER" id="PTHR30576:SF0">
    <property type="entry name" value="UNDECAPRENYL-PHOSPHATE N-ACETYLGALACTOSAMINYL 1-PHOSPHATE TRANSFERASE-RELATED"/>
    <property type="match status" value="1"/>
</dbReference>
<keyword evidence="2" id="KW-0472">Membrane</keyword>
<dbReference type="PANTHER" id="PTHR30576">
    <property type="entry name" value="COLANIC BIOSYNTHESIS UDP-GLUCOSE LIPID CARRIER TRANSFERASE"/>
    <property type="match status" value="1"/>
</dbReference>
<protein>
    <submittedName>
        <fullName evidence="4">Lipopolysaccharide/colanic/teichoic acid biosynthesis glycosyltransferase</fullName>
    </submittedName>
</protein>
<dbReference type="RefSeq" id="WP_307184175.1">
    <property type="nucleotide sequence ID" value="NZ_JAUTBA010000001.1"/>
</dbReference>
<reference evidence="4 5" key="1">
    <citation type="submission" date="2023-07" db="EMBL/GenBank/DDBJ databases">
        <title>Functional and genomic diversity of the sorghum phyllosphere microbiome.</title>
        <authorList>
            <person name="Shade A."/>
        </authorList>
    </citation>
    <scope>NUCLEOTIDE SEQUENCE [LARGE SCALE GENOMIC DNA]</scope>
    <source>
        <strain evidence="4 5">SORGH_AS_0892</strain>
    </source>
</reference>
<name>A0ABU0TZP5_9SPHI</name>
<accession>A0ABU0TZP5</accession>
<evidence type="ECO:0000256" key="1">
    <source>
        <dbReference type="ARBA" id="ARBA00006464"/>
    </source>
</evidence>
<keyword evidence="2" id="KW-1133">Transmembrane helix</keyword>
<dbReference type="Proteomes" id="UP001244640">
    <property type="component" value="Unassembled WGS sequence"/>
</dbReference>
<comment type="caution">
    <text evidence="4">The sequence shown here is derived from an EMBL/GenBank/DDBJ whole genome shotgun (WGS) entry which is preliminary data.</text>
</comment>
<proteinExistence type="inferred from homology"/>
<organism evidence="4 5">
    <name type="scientific">Sphingobacterium zeae</name>
    <dbReference type="NCBI Taxonomy" id="1776859"/>
    <lineage>
        <taxon>Bacteria</taxon>
        <taxon>Pseudomonadati</taxon>
        <taxon>Bacteroidota</taxon>
        <taxon>Sphingobacteriia</taxon>
        <taxon>Sphingobacteriales</taxon>
        <taxon>Sphingobacteriaceae</taxon>
        <taxon>Sphingobacterium</taxon>
    </lineage>
</organism>
<sequence length="398" mass="45832">MPQYSDYIYFGDNLETFDYFHQQVQEILGVELKFFDSFEAMDMYFQEHEGQFFSVVFYEKSKSLNKDLSRLTKVVEHGKDTLLILIGNDLSRFEKQSYFEAGITNTINPRAHVDVFESVRKYIKLYFEATAQTEKFEGNHTSFPQLGIPLGKRLFDIVVSSLLILLLSPILIIAYLAVKIESKGSAVYKSKRIGSGYYMFDFYKFRSMYPDADKRLKEYMALNQYADASLSVNRSTVTTMISDGDAHLFTTDELRDVLIDDDTVVKSSDSAGRQKKAAFFKLEKDPRVTKVGRILRKYSIDELPQLFNVLKGDMSIVGNRPLPLYEAEMLTTDDSVERFMAPAGITGLWQVEKRGDNGSMSDQERIKLDIDYAQHYSVWMDLKILYKTFSAFIQKADV</sequence>
<evidence type="ECO:0000259" key="3">
    <source>
        <dbReference type="Pfam" id="PF02397"/>
    </source>
</evidence>
<dbReference type="Pfam" id="PF02397">
    <property type="entry name" value="Bac_transf"/>
    <property type="match status" value="1"/>
</dbReference>
<keyword evidence="5" id="KW-1185">Reference proteome</keyword>
<keyword evidence="2" id="KW-0812">Transmembrane</keyword>
<feature type="domain" description="Bacterial sugar transferase" evidence="3">
    <location>
        <begin position="152"/>
        <end position="393"/>
    </location>
</feature>
<dbReference type="EMBL" id="JAUTBA010000001">
    <property type="protein sequence ID" value="MDQ1148029.1"/>
    <property type="molecule type" value="Genomic_DNA"/>
</dbReference>
<evidence type="ECO:0000313" key="5">
    <source>
        <dbReference type="Proteomes" id="UP001244640"/>
    </source>
</evidence>
<dbReference type="InterPro" id="IPR003362">
    <property type="entry name" value="Bact_transf"/>
</dbReference>
<comment type="similarity">
    <text evidence="1">Belongs to the bacterial sugar transferase family.</text>
</comment>
<gene>
    <name evidence="4" type="ORF">QE382_000013</name>
</gene>
<feature type="transmembrane region" description="Helical" evidence="2">
    <location>
        <begin position="154"/>
        <end position="178"/>
    </location>
</feature>
<evidence type="ECO:0000256" key="2">
    <source>
        <dbReference type="SAM" id="Phobius"/>
    </source>
</evidence>
<evidence type="ECO:0000313" key="4">
    <source>
        <dbReference type="EMBL" id="MDQ1148029.1"/>
    </source>
</evidence>